<dbReference type="InterPro" id="IPR005234">
    <property type="entry name" value="ScpB_csome_segregation"/>
</dbReference>
<evidence type="ECO:0000256" key="3">
    <source>
        <dbReference type="ARBA" id="ARBA00022829"/>
    </source>
</evidence>
<evidence type="ECO:0000256" key="1">
    <source>
        <dbReference type="ARBA" id="ARBA00022490"/>
    </source>
</evidence>
<evidence type="ECO:0008006" key="7">
    <source>
        <dbReference type="Google" id="ProtNLM"/>
    </source>
</evidence>
<dbReference type="NCBIfam" id="TIGR00281">
    <property type="entry name" value="SMC-Scp complex subunit ScpB"/>
    <property type="match status" value="1"/>
</dbReference>
<evidence type="ECO:0000313" key="6">
    <source>
        <dbReference type="Proteomes" id="UP000051124"/>
    </source>
</evidence>
<keyword evidence="1" id="KW-0963">Cytoplasm</keyword>
<keyword evidence="4" id="KW-0131">Cell cycle</keyword>
<name>A0A0S7WJH3_UNCT6</name>
<evidence type="ECO:0000313" key="5">
    <source>
        <dbReference type="EMBL" id="KPJ50312.1"/>
    </source>
</evidence>
<keyword evidence="2" id="KW-0132">Cell division</keyword>
<evidence type="ECO:0000256" key="2">
    <source>
        <dbReference type="ARBA" id="ARBA00022618"/>
    </source>
</evidence>
<dbReference type="Pfam" id="PF04079">
    <property type="entry name" value="SMC_ScpB"/>
    <property type="match status" value="1"/>
</dbReference>
<dbReference type="PANTHER" id="PTHR34298">
    <property type="entry name" value="SEGREGATION AND CONDENSATION PROTEIN B"/>
    <property type="match status" value="1"/>
</dbReference>
<dbReference type="Proteomes" id="UP000051124">
    <property type="component" value="Unassembled WGS sequence"/>
</dbReference>
<dbReference type="InterPro" id="IPR036390">
    <property type="entry name" value="WH_DNA-bd_sf"/>
</dbReference>
<comment type="caution">
    <text evidence="5">The sequence shown here is derived from an EMBL/GenBank/DDBJ whole genome shotgun (WGS) entry which is preliminary data.</text>
</comment>
<dbReference type="EMBL" id="LIZT01000025">
    <property type="protein sequence ID" value="KPJ50312.1"/>
    <property type="molecule type" value="Genomic_DNA"/>
</dbReference>
<dbReference type="SUPFAM" id="SSF46785">
    <property type="entry name" value="Winged helix' DNA-binding domain"/>
    <property type="match status" value="2"/>
</dbReference>
<proteinExistence type="predicted"/>
<protein>
    <recommendedName>
        <fullName evidence="7">Segregation and condensation protein B</fullName>
    </recommendedName>
</protein>
<organism evidence="5 6">
    <name type="scientific">candidate division TA06 bacterium DG_26</name>
    <dbReference type="NCBI Taxonomy" id="1703771"/>
    <lineage>
        <taxon>Bacteria</taxon>
        <taxon>Bacteria division TA06</taxon>
    </lineage>
</organism>
<dbReference type="AlphaFoldDB" id="A0A0S7WJH3"/>
<dbReference type="PATRIC" id="fig|1703771.3.peg.888"/>
<reference evidence="5 6" key="1">
    <citation type="journal article" date="2015" name="Microbiome">
        <title>Genomic resolution of linkages in carbon, nitrogen, and sulfur cycling among widespread estuary sediment bacteria.</title>
        <authorList>
            <person name="Baker B.J."/>
            <person name="Lazar C.S."/>
            <person name="Teske A.P."/>
            <person name="Dick G.J."/>
        </authorList>
    </citation>
    <scope>NUCLEOTIDE SEQUENCE [LARGE SCALE GENOMIC DNA]</scope>
    <source>
        <strain evidence="5">DG_26</strain>
    </source>
</reference>
<evidence type="ECO:0000256" key="4">
    <source>
        <dbReference type="ARBA" id="ARBA00023306"/>
    </source>
</evidence>
<dbReference type="PANTHER" id="PTHR34298:SF2">
    <property type="entry name" value="SEGREGATION AND CONDENSATION PROTEIN B"/>
    <property type="match status" value="1"/>
</dbReference>
<dbReference type="InterPro" id="IPR036388">
    <property type="entry name" value="WH-like_DNA-bd_sf"/>
</dbReference>
<sequence>METKRVIEAILFCSKDPVSLEKLMGVLPKETNRSIRHALEELASEYEKENRSFQLMEVAGGYQLATRPEYMEMVMKFFRKKRPKLSLPALETVSIIAYKQPVTRAEIERIRGVGVEGVLDTLLDRNLIRVAGRAKKPGGPLLYRTTREFLKYFDLKSLGDLPRIEPPHEGD</sequence>
<dbReference type="GO" id="GO:0051304">
    <property type="term" value="P:chromosome separation"/>
    <property type="evidence" value="ECO:0007669"/>
    <property type="project" value="InterPro"/>
</dbReference>
<keyword evidence="3" id="KW-0159">Chromosome partition</keyword>
<accession>A0A0S7WJH3</accession>
<dbReference type="GO" id="GO:0051301">
    <property type="term" value="P:cell division"/>
    <property type="evidence" value="ECO:0007669"/>
    <property type="project" value="UniProtKB-KW"/>
</dbReference>
<dbReference type="PIRSF" id="PIRSF019345">
    <property type="entry name" value="ScpB"/>
    <property type="match status" value="1"/>
</dbReference>
<gene>
    <name evidence="5" type="ORF">AMJ40_03285</name>
</gene>
<dbReference type="Gene3D" id="1.10.10.10">
    <property type="entry name" value="Winged helix-like DNA-binding domain superfamily/Winged helix DNA-binding domain"/>
    <property type="match status" value="2"/>
</dbReference>